<reference evidence="1" key="2">
    <citation type="submission" date="2020-09" db="EMBL/GenBank/DDBJ databases">
        <authorList>
            <person name="Sun Q."/>
            <person name="Zhou Y."/>
        </authorList>
    </citation>
    <scope>NUCLEOTIDE SEQUENCE</scope>
    <source>
        <strain evidence="1">CGMCC 4.7299</strain>
    </source>
</reference>
<dbReference type="RefSeq" id="WP_189081180.1">
    <property type="nucleotide sequence ID" value="NZ_BMMX01000023.1"/>
</dbReference>
<organism evidence="1 2">
    <name type="scientific">Mangrovihabitans endophyticus</name>
    <dbReference type="NCBI Taxonomy" id="1751298"/>
    <lineage>
        <taxon>Bacteria</taxon>
        <taxon>Bacillati</taxon>
        <taxon>Actinomycetota</taxon>
        <taxon>Actinomycetes</taxon>
        <taxon>Micromonosporales</taxon>
        <taxon>Micromonosporaceae</taxon>
        <taxon>Mangrovihabitans</taxon>
    </lineage>
</organism>
<accession>A0A8J3C3Q0</accession>
<evidence type="ECO:0000313" key="1">
    <source>
        <dbReference type="EMBL" id="GGL04743.1"/>
    </source>
</evidence>
<protein>
    <submittedName>
        <fullName evidence="1">Uncharacterized protein</fullName>
    </submittedName>
</protein>
<name>A0A8J3C3Q0_9ACTN</name>
<gene>
    <name evidence="1" type="ORF">GCM10012284_44140</name>
</gene>
<proteinExistence type="predicted"/>
<comment type="caution">
    <text evidence="1">The sequence shown here is derived from an EMBL/GenBank/DDBJ whole genome shotgun (WGS) entry which is preliminary data.</text>
</comment>
<keyword evidence="2" id="KW-1185">Reference proteome</keyword>
<sequence>MISPDNSFLQILLALAFVIASGYAFGRIHQWYKHGLERDHAYREGYDHASRSMFTMALQVRSPAPQPAAVHAASPAIEATPAVARRPQAAIGMARRRMQTRPAIQTPQRDAA</sequence>
<reference evidence="1" key="1">
    <citation type="journal article" date="2014" name="Int. J. Syst. Evol. Microbiol.">
        <title>Complete genome sequence of Corynebacterium casei LMG S-19264T (=DSM 44701T), isolated from a smear-ripened cheese.</title>
        <authorList>
            <consortium name="US DOE Joint Genome Institute (JGI-PGF)"/>
            <person name="Walter F."/>
            <person name="Albersmeier A."/>
            <person name="Kalinowski J."/>
            <person name="Ruckert C."/>
        </authorList>
    </citation>
    <scope>NUCLEOTIDE SEQUENCE</scope>
    <source>
        <strain evidence="1">CGMCC 4.7299</strain>
    </source>
</reference>
<dbReference type="AlphaFoldDB" id="A0A8J3C3Q0"/>
<dbReference type="EMBL" id="BMMX01000023">
    <property type="protein sequence ID" value="GGL04743.1"/>
    <property type="molecule type" value="Genomic_DNA"/>
</dbReference>
<evidence type="ECO:0000313" key="2">
    <source>
        <dbReference type="Proteomes" id="UP000656042"/>
    </source>
</evidence>
<dbReference type="Proteomes" id="UP000656042">
    <property type="component" value="Unassembled WGS sequence"/>
</dbReference>